<feature type="region of interest" description="Disordered" evidence="1">
    <location>
        <begin position="461"/>
        <end position="565"/>
    </location>
</feature>
<organism evidence="4">
    <name type="scientific">Paraconexibacter sp. AEG42_29</name>
    <dbReference type="NCBI Taxonomy" id="2997339"/>
    <lineage>
        <taxon>Bacteria</taxon>
        <taxon>Bacillati</taxon>
        <taxon>Actinomycetota</taxon>
        <taxon>Thermoleophilia</taxon>
        <taxon>Solirubrobacterales</taxon>
        <taxon>Paraconexibacteraceae</taxon>
        <taxon>Paraconexibacter</taxon>
    </lineage>
</organism>
<dbReference type="AlphaFoldDB" id="A0AAU7AT53"/>
<dbReference type="KEGG" id="parq:DSM112329_01507"/>
<dbReference type="PANTHER" id="PTHR33371:SF4">
    <property type="entry name" value="INTERMEMBRANE PHOSPHOLIPID TRANSPORT SYSTEM BINDING PROTEIN MLAD"/>
    <property type="match status" value="1"/>
</dbReference>
<feature type="compositionally biased region" description="Low complexity" evidence="1">
    <location>
        <begin position="502"/>
        <end position="533"/>
    </location>
</feature>
<evidence type="ECO:0000256" key="1">
    <source>
        <dbReference type="SAM" id="MobiDB-lite"/>
    </source>
</evidence>
<keyword evidence="2" id="KW-0812">Transmembrane</keyword>
<evidence type="ECO:0000256" key="2">
    <source>
        <dbReference type="SAM" id="Phobius"/>
    </source>
</evidence>
<feature type="compositionally biased region" description="Polar residues" evidence="1">
    <location>
        <begin position="556"/>
        <end position="565"/>
    </location>
</feature>
<protein>
    <recommendedName>
        <fullName evidence="3">Mce/MlaD domain-containing protein</fullName>
    </recommendedName>
</protein>
<keyword evidence="2" id="KW-0472">Membrane</keyword>
<accession>A0AAU7AT53</accession>
<sequence>MSSAAQPTRRQTAKRRRRERGGFSPVAVGAIVLVIAVIGTYLGFTKDIPFTQGYRVKAVFAQANSIRLNSPVRIAGVNVGKVKQVERQPGTTAAIVTLELQDKGLPLHEDATLKIRPRIFLEGNFFVDLKPGTPGSPTISSGDTIPLTQTATPVQLDQVLTALQADSRDDLQAALKGFGDGLTVKPTPAEDAVQDPAVSGETAAQSLNDALRTGGDALKNLSIVNQATLGQRPDDLSRLIKGLGTVATALDRDESALQGFVTNFNTTVTAFASESGSLRSTIRQLAPTLRTTNSALTSLNAAFPNTRAFAREIRPGVRETPATIKAAFPWIATTRGLLKQSELRGLAQDLRPTTANLSRVVDTTIGLLPQLDLVAQCATKVILPTGDIRINDGSLSVPAENYKEFWYAMVGLAGEAANFDGNGPYVRFAVGGGDQTISTGKVGGALGDAFFGKASTKPIGTRPAFPGARPPYNPDAPCKDQSIPDLDSAKVGPADGGGSTQAATSAIAREAAARASTGSASGSGSTTSAGATAPKPRAGSGASLATEIAARLNPFRQATTAKAKP</sequence>
<evidence type="ECO:0000313" key="4">
    <source>
        <dbReference type="EMBL" id="XAY04672.1"/>
    </source>
</evidence>
<dbReference type="InterPro" id="IPR003399">
    <property type="entry name" value="Mce/MlaD"/>
</dbReference>
<dbReference type="InterPro" id="IPR052336">
    <property type="entry name" value="MlaD_Phospholipid_Transporter"/>
</dbReference>
<dbReference type="Pfam" id="PF02470">
    <property type="entry name" value="MlaD"/>
    <property type="match status" value="1"/>
</dbReference>
<name>A0AAU7AT53_9ACTN</name>
<gene>
    <name evidence="4" type="ORF">DSM112329_01507</name>
</gene>
<evidence type="ECO:0000259" key="3">
    <source>
        <dbReference type="Pfam" id="PF02470"/>
    </source>
</evidence>
<dbReference type="RefSeq" id="WP_354701200.1">
    <property type="nucleotide sequence ID" value="NZ_CP114014.1"/>
</dbReference>
<dbReference type="PANTHER" id="PTHR33371">
    <property type="entry name" value="INTERMEMBRANE PHOSPHOLIPID TRANSPORT SYSTEM BINDING PROTEIN MLAD-RELATED"/>
    <property type="match status" value="1"/>
</dbReference>
<proteinExistence type="predicted"/>
<keyword evidence="2" id="KW-1133">Transmembrane helix</keyword>
<feature type="region of interest" description="Disordered" evidence="1">
    <location>
        <begin position="1"/>
        <end position="20"/>
    </location>
</feature>
<reference evidence="4" key="1">
    <citation type="submission" date="2022-12" db="EMBL/GenBank/DDBJ databases">
        <title>Paraconexibacter alkalitolerans sp. nov. and Baekduia alba sp. nov., isolated from soil and emended description of the genera Paraconexibacter (Chun et al., 2020) and Baekduia (An et al., 2020).</title>
        <authorList>
            <person name="Vieira S."/>
            <person name="Huber K.J."/>
            <person name="Geppert A."/>
            <person name="Wolf J."/>
            <person name="Neumann-Schaal M."/>
            <person name="Muesken M."/>
            <person name="Overmann J."/>
        </authorList>
    </citation>
    <scope>NUCLEOTIDE SEQUENCE</scope>
    <source>
        <strain evidence="4">AEG42_29</strain>
    </source>
</reference>
<feature type="domain" description="Mce/MlaD" evidence="3">
    <location>
        <begin position="52"/>
        <end position="132"/>
    </location>
</feature>
<feature type="transmembrane region" description="Helical" evidence="2">
    <location>
        <begin position="21"/>
        <end position="44"/>
    </location>
</feature>
<dbReference type="EMBL" id="CP114014">
    <property type="protein sequence ID" value="XAY04672.1"/>
    <property type="molecule type" value="Genomic_DNA"/>
</dbReference>